<gene>
    <name evidence="2" type="ORF">V6N11_002246</name>
</gene>
<reference evidence="2 3" key="1">
    <citation type="journal article" date="2024" name="G3 (Bethesda)">
        <title>Genome assembly of Hibiscus sabdariffa L. provides insights into metabolisms of medicinal natural products.</title>
        <authorList>
            <person name="Kim T."/>
        </authorList>
    </citation>
    <scope>NUCLEOTIDE SEQUENCE [LARGE SCALE GENOMIC DNA]</scope>
    <source>
        <strain evidence="2">TK-2024</strain>
        <tissue evidence="2">Old leaves</tissue>
    </source>
</reference>
<protein>
    <submittedName>
        <fullName evidence="2">Uncharacterized protein</fullName>
    </submittedName>
</protein>
<proteinExistence type="predicted"/>
<organism evidence="2 3">
    <name type="scientific">Hibiscus sabdariffa</name>
    <name type="common">roselle</name>
    <dbReference type="NCBI Taxonomy" id="183260"/>
    <lineage>
        <taxon>Eukaryota</taxon>
        <taxon>Viridiplantae</taxon>
        <taxon>Streptophyta</taxon>
        <taxon>Embryophyta</taxon>
        <taxon>Tracheophyta</taxon>
        <taxon>Spermatophyta</taxon>
        <taxon>Magnoliopsida</taxon>
        <taxon>eudicotyledons</taxon>
        <taxon>Gunneridae</taxon>
        <taxon>Pentapetalae</taxon>
        <taxon>rosids</taxon>
        <taxon>malvids</taxon>
        <taxon>Malvales</taxon>
        <taxon>Malvaceae</taxon>
        <taxon>Malvoideae</taxon>
        <taxon>Hibiscus</taxon>
    </lineage>
</organism>
<dbReference type="EMBL" id="JBBPBN010000031">
    <property type="protein sequence ID" value="KAK9004446.1"/>
    <property type="molecule type" value="Genomic_DNA"/>
</dbReference>
<dbReference type="Proteomes" id="UP001396334">
    <property type="component" value="Unassembled WGS sequence"/>
</dbReference>
<accession>A0ABR2QVG1</accession>
<feature type="region of interest" description="Disordered" evidence="1">
    <location>
        <begin position="138"/>
        <end position="163"/>
    </location>
</feature>
<evidence type="ECO:0000313" key="3">
    <source>
        <dbReference type="Proteomes" id="UP001396334"/>
    </source>
</evidence>
<name>A0ABR2QVG1_9ROSI</name>
<comment type="caution">
    <text evidence="2">The sequence shown here is derived from an EMBL/GenBank/DDBJ whole genome shotgun (WGS) entry which is preliminary data.</text>
</comment>
<evidence type="ECO:0000313" key="2">
    <source>
        <dbReference type="EMBL" id="KAK9004446.1"/>
    </source>
</evidence>
<sequence length="319" mass="34262">MGLRYTGLESVSHSLFGIPVEGQFEHLRRSVEGIVDDEKLSVLQTCAIRWVKEDGPIRVLAQEMEALGLQGFELVWIAGSMVLLLFSSAEVRDSVLATTVVWSTWFSHLEVTVQDNVYSIEIQEAELVRIPVVEQPEEESDIEVGDEPHGTSVVSPEGRVGSDGNAVKKARSLDVVVGNVGVSDALTCFGGGCRGVCSADDVRVAWAGIDLGTLWRSSRLQSLLLIGSLPALGVTGAALAPILGSVPGGVCKVKSVNRLVEALASPEQRRSIAAARARRRRGRPGKTCVFAANVRCFSSEWSRLAGEGIGTGNVWDRLR</sequence>
<evidence type="ECO:0000256" key="1">
    <source>
        <dbReference type="SAM" id="MobiDB-lite"/>
    </source>
</evidence>
<keyword evidence="3" id="KW-1185">Reference proteome</keyword>